<dbReference type="PRINTS" id="PR00370">
    <property type="entry name" value="FMOXYGENASE"/>
</dbReference>
<keyword evidence="4" id="KW-0521">NADP</keyword>
<evidence type="ECO:0000256" key="2">
    <source>
        <dbReference type="ARBA" id="ARBA00022630"/>
    </source>
</evidence>
<keyword evidence="2" id="KW-0285">Flavoprotein</keyword>
<keyword evidence="7" id="KW-1185">Reference proteome</keyword>
<evidence type="ECO:0000256" key="1">
    <source>
        <dbReference type="ARBA" id="ARBA00009183"/>
    </source>
</evidence>
<evidence type="ECO:0000313" key="7">
    <source>
        <dbReference type="Proteomes" id="UP000595708"/>
    </source>
</evidence>
<evidence type="ECO:0000256" key="5">
    <source>
        <dbReference type="ARBA" id="ARBA00023002"/>
    </source>
</evidence>
<keyword evidence="5" id="KW-0560">Oxidoreductase</keyword>
<keyword evidence="6" id="KW-0503">Monooxygenase</keyword>
<comment type="similarity">
    <text evidence="1">Belongs to the FMO family.</text>
</comment>
<dbReference type="Proteomes" id="UP000595708">
    <property type="component" value="Chromosome"/>
</dbReference>
<dbReference type="SUPFAM" id="SSF51905">
    <property type="entry name" value="FAD/NAD(P)-binding domain"/>
    <property type="match status" value="2"/>
</dbReference>
<dbReference type="GO" id="GO:0004499">
    <property type="term" value="F:N,N-dimethylaniline monooxygenase activity"/>
    <property type="evidence" value="ECO:0007669"/>
    <property type="project" value="InterPro"/>
</dbReference>
<organism evidence="6 7">
    <name type="scientific">Candidatus Profftella armatura</name>
    <name type="common">Diaphorina cf. continua</name>
    <dbReference type="NCBI Taxonomy" id="2661583"/>
    <lineage>
        <taxon>Bacteria</taxon>
        <taxon>Pseudomonadati</taxon>
        <taxon>Pseudomonadota</taxon>
        <taxon>Betaproteobacteria</taxon>
        <taxon>Candidatus Profftella</taxon>
    </lineage>
</organism>
<dbReference type="EMBL" id="AP023215">
    <property type="protein sequence ID" value="BCG49545.1"/>
    <property type="molecule type" value="Genomic_DNA"/>
</dbReference>
<dbReference type="PIRSF" id="PIRSF000332">
    <property type="entry name" value="FMO"/>
    <property type="match status" value="1"/>
</dbReference>
<protein>
    <submittedName>
        <fullName evidence="6">Flavin-containing monooxygenase, PedG homolog</fullName>
    </submittedName>
</protein>
<dbReference type="PANTHER" id="PTHR23023">
    <property type="entry name" value="DIMETHYLANILINE MONOOXYGENASE"/>
    <property type="match status" value="1"/>
</dbReference>
<dbReference type="GO" id="GO:0050660">
    <property type="term" value="F:flavin adenine dinucleotide binding"/>
    <property type="evidence" value="ECO:0007669"/>
    <property type="project" value="InterPro"/>
</dbReference>
<dbReference type="Pfam" id="PF00743">
    <property type="entry name" value="FMO-like"/>
    <property type="match status" value="1"/>
</dbReference>
<dbReference type="InterPro" id="IPR050346">
    <property type="entry name" value="FMO-like"/>
</dbReference>
<dbReference type="Gene3D" id="3.50.50.60">
    <property type="entry name" value="FAD/NAD(P)-binding domain"/>
    <property type="match status" value="1"/>
</dbReference>
<keyword evidence="3" id="KW-0274">FAD</keyword>
<dbReference type="InterPro" id="IPR000960">
    <property type="entry name" value="Flavin_mOase"/>
</dbReference>
<proteinExistence type="inferred from homology"/>
<name>A0A7R7AC82_9PROT</name>
<accession>A0A7R7AC82</accession>
<sequence length="433" mass="49880">MKDKNKNVKLCIIGGGPLGIGLGRELSEGNIDYDLYEMESDLGGVWNNQASCGRVYPSLHLISPKFNTQVPDYPMPDDYPVYPNHSMMLNYLRSYAKKFDVYNHSIFNTEVINLEQYEDIWQVELSNGKKKKYDFIAVCNGAQRIARYPNYSGYFSGEILHSMDYKSPDQIRNKRVLVVGAGNSGCDIAVDASHHSERVYHSTRRGYHYYPKFIDGKPTPQWMLQLGNKFSSKEETMAYIKQVFKLAGFDGVDYGLEKPDHPLDAAHPIMNSQILYHIGHGDILPKGDIKNFNGNIVYFVDGTYVKVDTIIYATGYNRHFPFISKKKLEWKLGIPDLFIHIAPRNLDNIFFFGFVNAAAGLGDGLRLQGQFIRSYIQAFIRKSKGYLKFIHAKKSDNPDLGQDYFIDSYRHLWEVDFWKFIKCARMYRDMLDE</sequence>
<dbReference type="RefSeq" id="WP_201329884.1">
    <property type="nucleotide sequence ID" value="NZ_AP023215.1"/>
</dbReference>
<dbReference type="KEGG" id="parm:PADco_1250"/>
<reference evidence="6 7" key="1">
    <citation type="journal article" date="2020" name="Genome Biol. Evol.">
        <title>Comparative Genomics Underlines Multiple Roles of Profftella, an Obligate Symbiont of Psyllids: Providing Toxins, Vitamins, and Carotenoids.</title>
        <authorList>
            <person name="Nakabachi A."/>
            <person name="Piel J."/>
            <person name="Malenovsky I."/>
            <person name="Hirose Y."/>
        </authorList>
    </citation>
    <scope>NUCLEOTIDE SEQUENCE [LARGE SCALE GENOMIC DNA]</scope>
    <source>
        <strain evidence="6 7">Dco</strain>
    </source>
</reference>
<gene>
    <name evidence="6" type="primary">dipN</name>
    <name evidence="6" type="ORF">PADco_1250</name>
</gene>
<evidence type="ECO:0000256" key="4">
    <source>
        <dbReference type="ARBA" id="ARBA00022857"/>
    </source>
</evidence>
<evidence type="ECO:0000256" key="3">
    <source>
        <dbReference type="ARBA" id="ARBA00022827"/>
    </source>
</evidence>
<dbReference type="AlphaFoldDB" id="A0A7R7AC82"/>
<dbReference type="GO" id="GO:0050661">
    <property type="term" value="F:NADP binding"/>
    <property type="evidence" value="ECO:0007669"/>
    <property type="project" value="InterPro"/>
</dbReference>
<dbReference type="FunFam" id="3.50.50.60:FF:000042">
    <property type="entry name" value="Dimethylaniline monooxygenase [N-oxide-forming]"/>
    <property type="match status" value="1"/>
</dbReference>
<dbReference type="InterPro" id="IPR036188">
    <property type="entry name" value="FAD/NAD-bd_sf"/>
</dbReference>
<dbReference type="InterPro" id="IPR020946">
    <property type="entry name" value="Flavin_mOase-like"/>
</dbReference>
<evidence type="ECO:0000313" key="6">
    <source>
        <dbReference type="EMBL" id="BCG49545.1"/>
    </source>
</evidence>